<dbReference type="AlphaFoldDB" id="A0A8C6E5Z7"/>
<feature type="transmembrane region" description="Helical" evidence="9">
    <location>
        <begin position="425"/>
        <end position="448"/>
    </location>
</feature>
<dbReference type="GO" id="GO:0009897">
    <property type="term" value="C:external side of plasma membrane"/>
    <property type="evidence" value="ECO:0007669"/>
    <property type="project" value="TreeGrafter"/>
</dbReference>
<dbReference type="InterPro" id="IPR036436">
    <property type="entry name" value="Disintegrin_dom_sf"/>
</dbReference>
<dbReference type="PROSITE" id="PS50214">
    <property type="entry name" value="DISINTEGRIN_2"/>
    <property type="match status" value="1"/>
</dbReference>
<proteinExistence type="predicted"/>
<dbReference type="FunFam" id="4.10.70.10:FF:000003">
    <property type="entry name" value="Disintegrin and metalloproteinase domain-containing protein 17"/>
    <property type="match status" value="1"/>
</dbReference>
<dbReference type="PANTHER" id="PTHR11905:SF167">
    <property type="entry name" value="A DISINTEGRIN AND METALLOPEPTIDASE DOMAIN 4-RELATED"/>
    <property type="match status" value="1"/>
</dbReference>
<keyword evidence="4 9" id="KW-0472">Membrane</keyword>
<keyword evidence="5 7" id="KW-1015">Disulfide bond</keyword>
<name>A0A8C6E5Z7_MOSMO</name>
<dbReference type="GO" id="GO:0006508">
    <property type="term" value="P:proteolysis"/>
    <property type="evidence" value="ECO:0007669"/>
    <property type="project" value="InterPro"/>
</dbReference>
<feature type="binding site" evidence="8">
    <location>
        <position position="66"/>
    </location>
    <ligand>
        <name>Zn(2+)</name>
        <dbReference type="ChEBI" id="CHEBI:29105"/>
        <note>catalytic</note>
    </ligand>
</feature>
<dbReference type="GO" id="GO:0004222">
    <property type="term" value="F:metalloendopeptidase activity"/>
    <property type="evidence" value="ECO:0007669"/>
    <property type="project" value="InterPro"/>
</dbReference>
<keyword evidence="2 9" id="KW-0812">Transmembrane</keyword>
<evidence type="ECO:0000256" key="7">
    <source>
        <dbReference type="PROSITE-ProRule" id="PRU00076"/>
    </source>
</evidence>
<dbReference type="PANTHER" id="PTHR11905">
    <property type="entry name" value="ADAM A DISINTEGRIN AND METALLOPROTEASE DOMAIN"/>
    <property type="match status" value="1"/>
</dbReference>
<dbReference type="InterPro" id="IPR024079">
    <property type="entry name" value="MetalloPept_cat_dom_sf"/>
</dbReference>
<evidence type="ECO:0000313" key="14">
    <source>
        <dbReference type="Proteomes" id="UP000694544"/>
    </source>
</evidence>
<dbReference type="InterPro" id="IPR018358">
    <property type="entry name" value="Disintegrin_CS"/>
</dbReference>
<dbReference type="InterPro" id="IPR006586">
    <property type="entry name" value="ADAM_Cys-rich"/>
</dbReference>
<dbReference type="InterPro" id="IPR001590">
    <property type="entry name" value="Peptidase_M12B"/>
</dbReference>
<evidence type="ECO:0000256" key="1">
    <source>
        <dbReference type="ARBA" id="ARBA00004167"/>
    </source>
</evidence>
<dbReference type="Pfam" id="PF01421">
    <property type="entry name" value="Reprolysin"/>
    <property type="match status" value="1"/>
</dbReference>
<sequence>MRTHCYVRVAPPSPTSLGLPRHQIAGARYGSSYDGVCNPNWGSSYVYALRYHIFLTATVAAHAIGHVLGSRHDAPGCQCFRRQHCLMSPNPGLLDMMSNCTFERIHRRLHMWDVCLSNPYVPYNNFPYISRRCGDKKKDPDEECDCGTLKDCSQDRCCNSNCVLSLGSLCHSGDCCRRCKYAYPGYICRDTLGVCDLPEYCNGKTDECPADTYIQDGTPCSPSAVCMRGNCSDRDLQCQALFGYGIKEAATSCYEVLNMRGDRFGNCGVRLTRGGGKPVPCELDDVMCGMLHCGNVKEIPGGGEHTSFHHLIVHDVTPQSCFGYDAHFGTDVPDMGLVVDGATCGPGVYCKNQNCTFFQDLGFDCDVKKCNYRGVCNSMKHCHCQHGWKPPNCTQRGPGGSVDSGPPPDTELGIRASLRLSLNRALSILLLRFCLLCLSAFIGATYYLKDALEEEETIED</sequence>
<dbReference type="GO" id="GO:1990913">
    <property type="term" value="C:sperm head plasma membrane"/>
    <property type="evidence" value="ECO:0007669"/>
    <property type="project" value="TreeGrafter"/>
</dbReference>
<dbReference type="SMART" id="SM00050">
    <property type="entry name" value="DISIN"/>
    <property type="match status" value="1"/>
</dbReference>
<feature type="disulfide bond" evidence="6">
    <location>
        <begin position="188"/>
        <end position="208"/>
    </location>
</feature>
<dbReference type="GeneTree" id="ENSGT00940000161933"/>
<evidence type="ECO:0000259" key="11">
    <source>
        <dbReference type="PROSITE" id="PS50214"/>
    </source>
</evidence>
<keyword evidence="3 9" id="KW-1133">Transmembrane helix</keyword>
<dbReference type="GO" id="GO:0008584">
    <property type="term" value="P:male gonad development"/>
    <property type="evidence" value="ECO:0007669"/>
    <property type="project" value="TreeGrafter"/>
</dbReference>
<feature type="domain" description="Disintegrin" evidence="11">
    <location>
        <begin position="130"/>
        <end position="216"/>
    </location>
</feature>
<keyword evidence="7" id="KW-0245">EGF-like domain</keyword>
<feature type="disulfide bond" evidence="7">
    <location>
        <begin position="384"/>
        <end position="393"/>
    </location>
</feature>
<keyword evidence="8" id="KW-0862">Zinc</keyword>
<dbReference type="InterPro" id="IPR000742">
    <property type="entry name" value="EGF"/>
</dbReference>
<dbReference type="PRINTS" id="PR00289">
    <property type="entry name" value="DISINTEGRIN"/>
</dbReference>
<evidence type="ECO:0000256" key="3">
    <source>
        <dbReference type="ARBA" id="ARBA00022989"/>
    </source>
</evidence>
<dbReference type="Gene3D" id="4.10.70.10">
    <property type="entry name" value="Disintegrin domain"/>
    <property type="match status" value="1"/>
</dbReference>
<dbReference type="SUPFAM" id="SSF55486">
    <property type="entry name" value="Metalloproteases ('zincins'), catalytic domain"/>
    <property type="match status" value="1"/>
</dbReference>
<evidence type="ECO:0000259" key="10">
    <source>
        <dbReference type="PROSITE" id="PS50026"/>
    </source>
</evidence>
<dbReference type="PROSITE" id="PS50026">
    <property type="entry name" value="EGF_3"/>
    <property type="match status" value="1"/>
</dbReference>
<dbReference type="Proteomes" id="UP000694544">
    <property type="component" value="Unplaced"/>
</dbReference>
<evidence type="ECO:0008006" key="15">
    <source>
        <dbReference type="Google" id="ProtNLM"/>
    </source>
</evidence>
<evidence type="ECO:0000259" key="12">
    <source>
        <dbReference type="PROSITE" id="PS50215"/>
    </source>
</evidence>
<evidence type="ECO:0000256" key="4">
    <source>
        <dbReference type="ARBA" id="ARBA00023136"/>
    </source>
</evidence>
<keyword evidence="14" id="KW-1185">Reference proteome</keyword>
<evidence type="ECO:0000256" key="6">
    <source>
        <dbReference type="PROSITE-ProRule" id="PRU00068"/>
    </source>
</evidence>
<comment type="subcellular location">
    <subcellularLocation>
        <location evidence="1">Membrane</location>
        <topology evidence="1">Single-pass membrane protein</topology>
    </subcellularLocation>
</comment>
<dbReference type="PROSITE" id="PS01186">
    <property type="entry name" value="EGF_2"/>
    <property type="match status" value="1"/>
</dbReference>
<dbReference type="GO" id="GO:0046872">
    <property type="term" value="F:metal ion binding"/>
    <property type="evidence" value="ECO:0007669"/>
    <property type="project" value="UniProtKB-KW"/>
</dbReference>
<evidence type="ECO:0000313" key="13">
    <source>
        <dbReference type="Ensembl" id="ENSMMSP00000021860.1"/>
    </source>
</evidence>
<feature type="binding site" evidence="8">
    <location>
        <position position="72"/>
    </location>
    <ligand>
        <name>Zn(2+)</name>
        <dbReference type="ChEBI" id="CHEBI:29105"/>
        <note>catalytic</note>
    </ligand>
</feature>
<dbReference type="Gene3D" id="3.40.390.10">
    <property type="entry name" value="Collagenase (Catalytic Domain)"/>
    <property type="match status" value="1"/>
</dbReference>
<feature type="binding site" evidence="8">
    <location>
        <position position="62"/>
    </location>
    <ligand>
        <name>Zn(2+)</name>
        <dbReference type="ChEBI" id="CHEBI:29105"/>
        <note>catalytic</note>
    </ligand>
</feature>
<reference evidence="13" key="1">
    <citation type="submission" date="2025-08" db="UniProtKB">
        <authorList>
            <consortium name="Ensembl"/>
        </authorList>
    </citation>
    <scope>IDENTIFICATION</scope>
</reference>
<accession>A0A8C6E5Z7</accession>
<dbReference type="Pfam" id="PF00200">
    <property type="entry name" value="Disintegrin"/>
    <property type="match status" value="1"/>
</dbReference>
<dbReference type="PROSITE" id="PS50215">
    <property type="entry name" value="ADAM_MEPRO"/>
    <property type="match status" value="1"/>
</dbReference>
<evidence type="ECO:0000256" key="2">
    <source>
        <dbReference type="ARBA" id="ARBA00022692"/>
    </source>
</evidence>
<dbReference type="Ensembl" id="ENSMMST00000024172.1">
    <property type="protein sequence ID" value="ENSMMSP00000021860.1"/>
    <property type="gene ID" value="ENSMMSG00000016460.1"/>
</dbReference>
<evidence type="ECO:0000256" key="9">
    <source>
        <dbReference type="SAM" id="Phobius"/>
    </source>
</evidence>
<protein>
    <recommendedName>
        <fullName evidence="15">Disintegrin and metalloproteinase domain-containing protein 20-like</fullName>
    </recommendedName>
</protein>
<dbReference type="InterPro" id="IPR001762">
    <property type="entry name" value="Disintegrin_dom"/>
</dbReference>
<dbReference type="SMART" id="SM00608">
    <property type="entry name" value="ACR"/>
    <property type="match status" value="1"/>
</dbReference>
<feature type="domain" description="EGF-like" evidence="10">
    <location>
        <begin position="361"/>
        <end position="394"/>
    </location>
</feature>
<comment type="caution">
    <text evidence="7">Lacks conserved residue(s) required for the propagation of feature annotation.</text>
</comment>
<organism evidence="13 14">
    <name type="scientific">Moschus moschiferus</name>
    <name type="common">Siberian musk deer</name>
    <name type="synonym">Moschus sibiricus</name>
    <dbReference type="NCBI Taxonomy" id="68415"/>
    <lineage>
        <taxon>Eukaryota</taxon>
        <taxon>Metazoa</taxon>
        <taxon>Chordata</taxon>
        <taxon>Craniata</taxon>
        <taxon>Vertebrata</taxon>
        <taxon>Euteleostomi</taxon>
        <taxon>Mammalia</taxon>
        <taxon>Eutheria</taxon>
        <taxon>Laurasiatheria</taxon>
        <taxon>Artiodactyla</taxon>
        <taxon>Ruminantia</taxon>
        <taxon>Pecora</taxon>
        <taxon>Moschidae</taxon>
        <taxon>Moschus</taxon>
    </lineage>
</organism>
<keyword evidence="8" id="KW-0479">Metal-binding</keyword>
<evidence type="ECO:0000256" key="5">
    <source>
        <dbReference type="ARBA" id="ARBA00023157"/>
    </source>
</evidence>
<reference evidence="13" key="2">
    <citation type="submission" date="2025-09" db="UniProtKB">
        <authorList>
            <consortium name="Ensembl"/>
        </authorList>
    </citation>
    <scope>IDENTIFICATION</scope>
</reference>
<dbReference type="SUPFAM" id="SSF57552">
    <property type="entry name" value="Blood coagulation inhibitor (disintegrin)"/>
    <property type="match status" value="1"/>
</dbReference>
<evidence type="ECO:0000256" key="8">
    <source>
        <dbReference type="PROSITE-ProRule" id="PRU00276"/>
    </source>
</evidence>
<feature type="domain" description="Peptidase M12B" evidence="12">
    <location>
        <begin position="26"/>
        <end position="110"/>
    </location>
</feature>
<dbReference type="Pfam" id="PF08516">
    <property type="entry name" value="ADAM_CR"/>
    <property type="match status" value="1"/>
</dbReference>
<dbReference type="PROSITE" id="PS00427">
    <property type="entry name" value="DISINTEGRIN_1"/>
    <property type="match status" value="1"/>
</dbReference>